<evidence type="ECO:0000313" key="5">
    <source>
        <dbReference type="Proteomes" id="UP000054359"/>
    </source>
</evidence>
<evidence type="ECO:0000259" key="3">
    <source>
        <dbReference type="PROSITE" id="PS50003"/>
    </source>
</evidence>
<feature type="compositionally biased region" description="Low complexity" evidence="2">
    <location>
        <begin position="286"/>
        <end position="302"/>
    </location>
</feature>
<feature type="compositionally biased region" description="Acidic residues" evidence="2">
    <location>
        <begin position="244"/>
        <end position="253"/>
    </location>
</feature>
<evidence type="ECO:0000256" key="1">
    <source>
        <dbReference type="SAM" id="Coils"/>
    </source>
</evidence>
<dbReference type="InterPro" id="IPR001849">
    <property type="entry name" value="PH_domain"/>
</dbReference>
<sequence>MAARRSIAGYLVLKPGGALSRLKGRKRMWFVLDENKCRLLYYKSESDARSKDPLGVIDIRGSAISLALEEDNQFVVHSNGREHALVAEDHESMMLWILALQARQDRAPDSTTGNTVPASKRKPQPSTNNTLSNLHSTSVAASVKSKVLQRTHSLQLSPEKRHDALKRMHSLWTTTSQDSDLIPNGKATPCKRPSVVEESSKDTSPLSPPAGAMAWSTDTNNNDRGQGRGTLVREPSTDRSSDTESCDDSDPSDTPDGGSDRVRLLRKMNSEGMTPQDMTPLKDRTSSLSGTSVSSDSAVGTSDCSASVRLQELEAELMCTKCDLAKALNRESAYKSIIEEKILLVNELEDRLRSAENPDGDAIWKSPVHKGNSGSLQEKCRILQNHNRFLNEEVLKLSKMLQQEKKNTEHKHQQMRQLEAEVDQLKRDYVFLMQSSLRINNSDGPETMEVYLYGG</sequence>
<feature type="region of interest" description="Disordered" evidence="2">
    <location>
        <begin position="175"/>
        <end position="302"/>
    </location>
</feature>
<dbReference type="STRING" id="407821.A0A087SZ55"/>
<evidence type="ECO:0000256" key="2">
    <source>
        <dbReference type="SAM" id="MobiDB-lite"/>
    </source>
</evidence>
<name>A0A087SZ55_STEMI</name>
<dbReference type="Proteomes" id="UP000054359">
    <property type="component" value="Unassembled WGS sequence"/>
</dbReference>
<feature type="region of interest" description="Disordered" evidence="2">
    <location>
        <begin position="106"/>
        <end position="134"/>
    </location>
</feature>
<feature type="domain" description="PH" evidence="3">
    <location>
        <begin position="4"/>
        <end position="105"/>
    </location>
</feature>
<dbReference type="InterPro" id="IPR011993">
    <property type="entry name" value="PH-like_dom_sf"/>
</dbReference>
<keyword evidence="5" id="KW-1185">Reference proteome</keyword>
<keyword evidence="1" id="KW-0175">Coiled coil</keyword>
<dbReference type="PROSITE" id="PS50003">
    <property type="entry name" value="PH_DOMAIN"/>
    <property type="match status" value="1"/>
</dbReference>
<evidence type="ECO:0000313" key="4">
    <source>
        <dbReference type="EMBL" id="KFM58144.1"/>
    </source>
</evidence>
<feature type="compositionally biased region" description="Polar residues" evidence="2">
    <location>
        <begin position="124"/>
        <end position="134"/>
    </location>
</feature>
<dbReference type="EMBL" id="KK112630">
    <property type="protein sequence ID" value="KFM58144.1"/>
    <property type="molecule type" value="Genomic_DNA"/>
</dbReference>
<feature type="coiled-coil region" evidence="1">
    <location>
        <begin position="387"/>
        <end position="435"/>
    </location>
</feature>
<gene>
    <name evidence="4" type="ORF">X975_14581</name>
</gene>
<accession>A0A087SZ55</accession>
<dbReference type="OrthoDB" id="6420048at2759"/>
<reference evidence="4 5" key="1">
    <citation type="submission" date="2013-11" db="EMBL/GenBank/DDBJ databases">
        <title>Genome sequencing of Stegodyphus mimosarum.</title>
        <authorList>
            <person name="Bechsgaard J."/>
        </authorList>
    </citation>
    <scope>NUCLEOTIDE SEQUENCE [LARGE SCALE GENOMIC DNA]</scope>
</reference>
<organism evidence="4 5">
    <name type="scientific">Stegodyphus mimosarum</name>
    <name type="common">African social velvet spider</name>
    <dbReference type="NCBI Taxonomy" id="407821"/>
    <lineage>
        <taxon>Eukaryota</taxon>
        <taxon>Metazoa</taxon>
        <taxon>Ecdysozoa</taxon>
        <taxon>Arthropoda</taxon>
        <taxon>Chelicerata</taxon>
        <taxon>Arachnida</taxon>
        <taxon>Araneae</taxon>
        <taxon>Araneomorphae</taxon>
        <taxon>Entelegynae</taxon>
        <taxon>Eresoidea</taxon>
        <taxon>Eresidae</taxon>
        <taxon>Stegodyphus</taxon>
    </lineage>
</organism>
<proteinExistence type="predicted"/>
<dbReference type="Pfam" id="PF00169">
    <property type="entry name" value="PH"/>
    <property type="match status" value="1"/>
</dbReference>
<dbReference type="AlphaFoldDB" id="A0A087SZ55"/>
<dbReference type="SUPFAM" id="SSF50729">
    <property type="entry name" value="PH domain-like"/>
    <property type="match status" value="1"/>
</dbReference>
<dbReference type="SMART" id="SM00233">
    <property type="entry name" value="PH"/>
    <property type="match status" value="1"/>
</dbReference>
<feature type="non-terminal residue" evidence="4">
    <location>
        <position position="455"/>
    </location>
</feature>
<protein>
    <submittedName>
        <fullName evidence="4">TBC1 domain family member 2B</fullName>
    </submittedName>
</protein>
<dbReference type="Gene3D" id="2.30.29.30">
    <property type="entry name" value="Pleckstrin-homology domain (PH domain)/Phosphotyrosine-binding domain (PTB)"/>
    <property type="match status" value="1"/>
</dbReference>